<dbReference type="InterPro" id="IPR003591">
    <property type="entry name" value="Leu-rich_rpt_typical-subtyp"/>
</dbReference>
<dbReference type="Gene3D" id="3.60.10.10">
    <property type="entry name" value="Endonuclease/exonuclease/phosphatase"/>
    <property type="match status" value="1"/>
</dbReference>
<reference evidence="8" key="1">
    <citation type="submission" date="2016-06" db="UniProtKB">
        <authorList>
            <consortium name="WormBaseParasite"/>
        </authorList>
    </citation>
    <scope>IDENTIFICATION</scope>
</reference>
<evidence type="ECO:0000256" key="2">
    <source>
        <dbReference type="ARBA" id="ARBA00022490"/>
    </source>
</evidence>
<dbReference type="InterPro" id="IPR036691">
    <property type="entry name" value="Endo/exonu/phosph_ase_sf"/>
</dbReference>
<name>A0A183K7R1_9TREM</name>
<proteinExistence type="predicted"/>
<dbReference type="GO" id="GO:0005634">
    <property type="term" value="C:nucleus"/>
    <property type="evidence" value="ECO:0007669"/>
    <property type="project" value="TreeGrafter"/>
</dbReference>
<evidence type="ECO:0000259" key="5">
    <source>
        <dbReference type="Pfam" id="PF00078"/>
    </source>
</evidence>
<sequence>MGDYLPPNPLTKDKGGIWARRVKDGLITLGSNEEPSFSDFSSSSDAPNITLTSELLLKRGLFKDQSCICEVDVSCLGLEGMEPDLHLKLTSLKKLVAADNTLSLECFEKFNSLVELDLSLNQINSLSSYSHGFNSLHYLNLSYNFLQSADIEKLGYLPSLRILYLSGNDLRRLPPDFSETSSTLDERIVFKFAKLEILYLDDNKLSDAQDFASLGTLPRLTYLNLANNRFTTVPLLKSTPLKRHQITKSQNNSTIENIPFSKSPTSLNETIQHDSLLIGYNEKDEDNKSLVINGRSMKTSHHYKWSSDDSSGSNKKQLTNNLCKIMNKQSLEKTNNLSSLTRKEPREQQQNIKNCSLSLDEHRNPNAPRVCIVDEFIGLYNLKKLFPLIHDKQTKCNHQGDCKSIQLDSDFHMHKSNSGLLLTAKERSTPDRTFTTDELVSLDNEEKCDIQSKIVPPPFQSLQSIDLSHNRISCEEHLLPIAVWPKLKECIIYANPIISKSSRIPPLLERLLIQQLHINLCRNPIDNPNLFEIKNTSLLERNELNSCLQHISPAQNQNFGNNDITTVSSGTNTMNRLSHKNIPKYKMALNKDKQGKSYNSSMKPVVIRYKLGESSLDLGPKMIKCNVNQLLDEMKISNQTNLVNPSQLSLPATTATSIASVKLSNLSNSSTLNDSFQDNPSMYNKISHSLQLPTIERYKTFIKNDSQKLDQNLPEFLANLQCDEQIEEENEDMNNFFTTQVCFCKTHWNQAGQQRLNTGEMLLYTGHEEENDPLTQRVALMFSKVARNALVGWKSHESRIIKATFKTKKKGITVNIIQCYAPTNDSNDDIKDQFYERLQSITEKCSRKDLTILMGDLNAKVGIDNTKYEDIMGRHGLTGREKRKWVKICKFVCIQQIGHKRHNISTQTYTQSYMDLTGPHNREPDTSYLHQQKFRRTMEDVRTRRGADIASDHHLVVANLKLKLKKNWTTGQTALQRFNTAFLRDTDKFNEFKIALNNRIKERKNKKTAINNSRTRAEKVRAQTEYIEANKQVKRSIKADKQKYVEELATMAEKAAREGNMKQLYDTTKKLAGKNSKPEKPVKDKEGRPITEIQQQRKRWVEYFEEILNRPTPMNPPDIKAAHTDLPKDIQEEEQGPTDWKEGHLIKILKKGDLSKCENYRGITLLSIPGKVFNRVLLNRMEDAVEAQLRDQQAGFRKDRSCTDQIATLRIIVEQSVEWNSSLYINIIDYEKAFDSVDRRTLWKILRHYGVPEKIVNIIQNSYDGLQCKVVHGGQLTDAFQLSSVNTTNPTEHHTSKFSHSDYNQFHQQNNTENDNDQSNEYCEDKTLIKCPTTSGPLLSNLEWIIDEKRLPNSMQACLRELRYLLQHKPTVHTHSYQHIIRPPLTLPGDNHQSIEYSTASLSSSSPKLIENVINSKVQVSSEKSCNQISSKNKIPPRNTSSSSLSSMKLVPVCNDLEILPSKLNLNQFTGFTEIPLTKALKDEEIQKRQLEKIRAKQNPLARKLKLVKNSNQPKRTKLKGPKELFEQVSCCYS</sequence>
<comment type="subcellular location">
    <subcellularLocation>
        <location evidence="1">Cytoplasm</location>
    </subcellularLocation>
</comment>
<dbReference type="InterPro" id="IPR000477">
    <property type="entry name" value="RT_dom"/>
</dbReference>
<dbReference type="SMART" id="SM00369">
    <property type="entry name" value="LRR_TYP"/>
    <property type="match status" value="5"/>
</dbReference>
<dbReference type="Proteomes" id="UP000279833">
    <property type="component" value="Unassembled WGS sequence"/>
</dbReference>
<evidence type="ECO:0000256" key="1">
    <source>
        <dbReference type="ARBA" id="ARBA00004496"/>
    </source>
</evidence>
<dbReference type="EMBL" id="UZAK01034146">
    <property type="protein sequence ID" value="VDP42723.1"/>
    <property type="molecule type" value="Genomic_DNA"/>
</dbReference>
<evidence type="ECO:0000256" key="4">
    <source>
        <dbReference type="ARBA" id="ARBA00022737"/>
    </source>
</evidence>
<accession>A0A183K7R1</accession>
<dbReference type="InterPro" id="IPR032675">
    <property type="entry name" value="LRR_dom_sf"/>
</dbReference>
<dbReference type="STRING" id="6186.A0A183K7R1"/>
<dbReference type="WBParaSite" id="SCUD_0001104001-mRNA-1">
    <property type="protein sequence ID" value="SCUD_0001104001-mRNA-1"/>
    <property type="gene ID" value="SCUD_0001104001"/>
</dbReference>
<keyword evidence="2" id="KW-0963">Cytoplasm</keyword>
<evidence type="ECO:0000256" key="3">
    <source>
        <dbReference type="ARBA" id="ARBA00022614"/>
    </source>
</evidence>
<dbReference type="PANTHER" id="PTHR22710">
    <property type="entry name" value="X-RAY RADIATION RESISTANCE ASSOCIATED PROTEIN 1 XRRA1"/>
    <property type="match status" value="1"/>
</dbReference>
<evidence type="ECO:0000313" key="7">
    <source>
        <dbReference type="Proteomes" id="UP000279833"/>
    </source>
</evidence>
<keyword evidence="7" id="KW-1185">Reference proteome</keyword>
<protein>
    <submittedName>
        <fullName evidence="8">Reverse transcriptase domain-containing protein</fullName>
    </submittedName>
</protein>
<dbReference type="Pfam" id="PF00078">
    <property type="entry name" value="RVT_1"/>
    <property type="match status" value="1"/>
</dbReference>
<dbReference type="PROSITE" id="PS51450">
    <property type="entry name" value="LRR"/>
    <property type="match status" value="5"/>
</dbReference>
<gene>
    <name evidence="6" type="ORF">SCUD_LOCUS11040</name>
</gene>
<reference evidence="6 7" key="2">
    <citation type="submission" date="2018-11" db="EMBL/GenBank/DDBJ databases">
        <authorList>
            <consortium name="Pathogen Informatics"/>
        </authorList>
    </citation>
    <scope>NUCLEOTIDE SEQUENCE [LARGE SCALE GENOMIC DNA]</scope>
    <source>
        <strain evidence="6">Dakar</strain>
        <strain evidence="7">Dakar, Senegal</strain>
    </source>
</reference>
<dbReference type="CDD" id="cd09076">
    <property type="entry name" value="L1-EN"/>
    <property type="match status" value="1"/>
</dbReference>
<keyword evidence="3" id="KW-0433">Leucine-rich repeat</keyword>
<organism evidence="8">
    <name type="scientific">Schistosoma curassoni</name>
    <dbReference type="NCBI Taxonomy" id="6186"/>
    <lineage>
        <taxon>Eukaryota</taxon>
        <taxon>Metazoa</taxon>
        <taxon>Spiralia</taxon>
        <taxon>Lophotrochozoa</taxon>
        <taxon>Platyhelminthes</taxon>
        <taxon>Trematoda</taxon>
        <taxon>Digenea</taxon>
        <taxon>Strigeidida</taxon>
        <taxon>Schistosomatoidea</taxon>
        <taxon>Schistosomatidae</taxon>
        <taxon>Schistosoma</taxon>
    </lineage>
</organism>
<dbReference type="GO" id="GO:0005737">
    <property type="term" value="C:cytoplasm"/>
    <property type="evidence" value="ECO:0007669"/>
    <property type="project" value="UniProtKB-SubCell"/>
</dbReference>
<dbReference type="SUPFAM" id="SSF56219">
    <property type="entry name" value="DNase I-like"/>
    <property type="match status" value="1"/>
</dbReference>
<dbReference type="InterPro" id="IPR001611">
    <property type="entry name" value="Leu-rich_rpt"/>
</dbReference>
<dbReference type="Pfam" id="PF13855">
    <property type="entry name" value="LRR_8"/>
    <property type="match status" value="1"/>
</dbReference>
<dbReference type="Gene3D" id="3.80.10.10">
    <property type="entry name" value="Ribonuclease Inhibitor"/>
    <property type="match status" value="2"/>
</dbReference>
<feature type="domain" description="Reverse transcriptase" evidence="5">
    <location>
        <begin position="1149"/>
        <end position="1269"/>
    </location>
</feature>
<dbReference type="SUPFAM" id="SSF52075">
    <property type="entry name" value="Outer arm dynein light chain 1"/>
    <property type="match status" value="1"/>
</dbReference>
<evidence type="ECO:0000313" key="6">
    <source>
        <dbReference type="EMBL" id="VDP42723.1"/>
    </source>
</evidence>
<dbReference type="PANTHER" id="PTHR22710:SF2">
    <property type="entry name" value="X-RAY RADIATION RESISTANCE-ASSOCIATED PROTEIN 1"/>
    <property type="match status" value="1"/>
</dbReference>
<evidence type="ECO:0000313" key="8">
    <source>
        <dbReference type="WBParaSite" id="SCUD_0001104001-mRNA-1"/>
    </source>
</evidence>
<keyword evidence="4" id="KW-0677">Repeat</keyword>
<dbReference type="CDD" id="cd01650">
    <property type="entry name" value="RT_nLTR_like"/>
    <property type="match status" value="1"/>
</dbReference>